<comment type="caution">
    <text evidence="2">The sequence shown here is derived from an EMBL/GenBank/DDBJ whole genome shotgun (WGS) entry which is preliminary data.</text>
</comment>
<dbReference type="Proteomes" id="UP001501570">
    <property type="component" value="Unassembled WGS sequence"/>
</dbReference>
<evidence type="ECO:0000313" key="2">
    <source>
        <dbReference type="EMBL" id="GAA5202213.1"/>
    </source>
</evidence>
<feature type="compositionally biased region" description="Low complexity" evidence="1">
    <location>
        <begin position="96"/>
        <end position="127"/>
    </location>
</feature>
<reference evidence="3" key="1">
    <citation type="journal article" date="2019" name="Int. J. Syst. Evol. Microbiol.">
        <title>The Global Catalogue of Microorganisms (GCM) 10K type strain sequencing project: providing services to taxonomists for standard genome sequencing and annotation.</title>
        <authorList>
            <consortium name="The Broad Institute Genomics Platform"/>
            <consortium name="The Broad Institute Genome Sequencing Center for Infectious Disease"/>
            <person name="Wu L."/>
            <person name="Ma J."/>
        </authorList>
    </citation>
    <scope>NUCLEOTIDE SEQUENCE [LARGE SCALE GENOMIC DNA]</scope>
    <source>
        <strain evidence="3">JCM 18304</strain>
    </source>
</reference>
<feature type="region of interest" description="Disordered" evidence="1">
    <location>
        <begin position="39"/>
        <end position="127"/>
    </location>
</feature>
<evidence type="ECO:0000256" key="1">
    <source>
        <dbReference type="SAM" id="MobiDB-lite"/>
    </source>
</evidence>
<feature type="compositionally biased region" description="Gly residues" evidence="1">
    <location>
        <begin position="69"/>
        <end position="95"/>
    </location>
</feature>
<dbReference type="EMBL" id="BAABJQ010000059">
    <property type="protein sequence ID" value="GAA5202213.1"/>
    <property type="molecule type" value="Genomic_DNA"/>
</dbReference>
<gene>
    <name evidence="2" type="ORF">GCM10023322_83650</name>
</gene>
<name>A0ABP9SVR2_9ACTN</name>
<feature type="compositionally biased region" description="Low complexity" evidence="1">
    <location>
        <begin position="49"/>
        <end position="62"/>
    </location>
</feature>
<organism evidence="2 3">
    <name type="scientific">Rugosimonospora acidiphila</name>
    <dbReference type="NCBI Taxonomy" id="556531"/>
    <lineage>
        <taxon>Bacteria</taxon>
        <taxon>Bacillati</taxon>
        <taxon>Actinomycetota</taxon>
        <taxon>Actinomycetes</taxon>
        <taxon>Micromonosporales</taxon>
        <taxon>Micromonosporaceae</taxon>
        <taxon>Rugosimonospora</taxon>
    </lineage>
</organism>
<proteinExistence type="predicted"/>
<evidence type="ECO:0000313" key="3">
    <source>
        <dbReference type="Proteomes" id="UP001501570"/>
    </source>
</evidence>
<keyword evidence="3" id="KW-1185">Reference proteome</keyword>
<dbReference type="RefSeq" id="WP_345639325.1">
    <property type="nucleotide sequence ID" value="NZ_BAABJQ010000059.1"/>
</dbReference>
<protein>
    <submittedName>
        <fullName evidence="2">Uncharacterized protein</fullName>
    </submittedName>
</protein>
<sequence>MNLTVGPLPPAVYWRRRALVLGVVLLLVILLVSMCGGSSGASKSRQGLASSSATSSPSPSSSVEPPILGGNGSGGSGSGGDGSGGDGSAGAGSGGAANPTANPTATGAATTTGSGAGSGQATAGAGTDPSLCTDAEIQLTPVIQAIRGGNYPYQLTLKIKNVSTRTCKRDVGSGPQELHITDTAGHVLWSSDYCPNGGAATDVRSFGANIEDSFWLPWDGYGDRPGCGKGAKLAPGGYQVVAKLGSKTSSPVGFTVKPDAPVGS</sequence>
<accession>A0ABP9SVR2</accession>